<sequence length="84" mass="9722">MGVHPDKARYPSETYWRKQWTGRKEDGSSRAEIKLGGQEDESLLRLVTGSLVDEPTLGLRIVMAVHHKKEERRDHSRISFSYVL</sequence>
<evidence type="ECO:0000313" key="1">
    <source>
        <dbReference type="Proteomes" id="UP000887574"/>
    </source>
</evidence>
<protein>
    <submittedName>
        <fullName evidence="2">Uncharacterized protein</fullName>
    </submittedName>
</protein>
<organism evidence="1 2">
    <name type="scientific">Ditylenchus dipsaci</name>
    <dbReference type="NCBI Taxonomy" id="166011"/>
    <lineage>
        <taxon>Eukaryota</taxon>
        <taxon>Metazoa</taxon>
        <taxon>Ecdysozoa</taxon>
        <taxon>Nematoda</taxon>
        <taxon>Chromadorea</taxon>
        <taxon>Rhabditida</taxon>
        <taxon>Tylenchina</taxon>
        <taxon>Tylenchomorpha</taxon>
        <taxon>Sphaerularioidea</taxon>
        <taxon>Anguinidae</taxon>
        <taxon>Anguininae</taxon>
        <taxon>Ditylenchus</taxon>
    </lineage>
</organism>
<evidence type="ECO:0000313" key="2">
    <source>
        <dbReference type="WBParaSite" id="jg2265"/>
    </source>
</evidence>
<reference evidence="2" key="1">
    <citation type="submission" date="2022-11" db="UniProtKB">
        <authorList>
            <consortium name="WormBaseParasite"/>
        </authorList>
    </citation>
    <scope>IDENTIFICATION</scope>
</reference>
<dbReference type="Proteomes" id="UP000887574">
    <property type="component" value="Unplaced"/>
</dbReference>
<proteinExistence type="predicted"/>
<dbReference type="WBParaSite" id="jg2265">
    <property type="protein sequence ID" value="jg2265"/>
    <property type="gene ID" value="jg2265"/>
</dbReference>
<name>A0A915DR58_9BILA</name>
<accession>A0A915DR58</accession>
<keyword evidence="1" id="KW-1185">Reference proteome</keyword>
<dbReference type="AlphaFoldDB" id="A0A915DR58"/>